<protein>
    <recommendedName>
        <fullName evidence="2">Reverse transcriptase domain-containing protein</fullName>
    </recommendedName>
</protein>
<sequence length="628" mass="73706">MAKGDCKKNQEFVRSRAQEKKIQHIRRNLGKNLEKTQWKRFIQSWLNGFIKHLQFQSLRGNRRKFWMRVHRIWRYQRFIFTMNGIVQMRDLIKKGDWATSLDLKSAFHRLIIYPPHRPYQAFEAIEKVFQIRAMPFGTQHSPVFIAQALAIALTKIQRESDIRILNCIDNLFLLHQVKEILRKQTQSITRILKAFGWAIVQKKYETEPKQQIKFLRSTWDFKRIYLKMTDQRKQELRLQLRNLISPVERNLNQDQVSSIENSQAEFFNSLSKRSFAIYKVNGLSKNESTEEQKMEREYDPTQGNPSRTLLVAGNDSEELRNDIRGENARGNDGIRRIPQRLWSDFGTTNRGYFSPTWRMEQGTEEVDKQQEGDESHILRTIPLRISLQRAANQSDHHQLRQLNSSIRFSKTDSWRNTDNRSEENSQVMSTIENTNTDSTKSGNLKQSNRRTKRTKHPGRLFSKERDIHSFVPNVVDNTNTGLVRNRGKQTRGQIRGNRRGRGRGRMVKRVFETMEGGDLLDPPTNSEDWKSTDRMGKVQTKINHDSTLMAKVNMVRTLANRQLQILYSWSELSTSEPGEGDDEEEGHATTRKNRGIPHGPRVDQGRRILTEFLDNINMTRETQQTIIE</sequence>
<feature type="region of interest" description="Disordered" evidence="1">
    <location>
        <begin position="410"/>
        <end position="456"/>
    </location>
</feature>
<dbReference type="InterPro" id="IPR043502">
    <property type="entry name" value="DNA/RNA_pol_sf"/>
</dbReference>
<accession>A0A5J4X6J5</accession>
<feature type="compositionally biased region" description="Basic residues" evidence="1">
    <location>
        <begin position="447"/>
        <end position="456"/>
    </location>
</feature>
<dbReference type="InterPro" id="IPR000477">
    <property type="entry name" value="RT_dom"/>
</dbReference>
<dbReference type="EMBL" id="SNRW01000172">
    <property type="protein sequence ID" value="KAA6402861.1"/>
    <property type="molecule type" value="Genomic_DNA"/>
</dbReference>
<comment type="caution">
    <text evidence="3">The sequence shown here is derived from an EMBL/GenBank/DDBJ whole genome shotgun (WGS) entry which is preliminary data.</text>
</comment>
<proteinExistence type="predicted"/>
<feature type="compositionally biased region" description="Basic and acidic residues" evidence="1">
    <location>
        <begin position="287"/>
        <end position="299"/>
    </location>
</feature>
<dbReference type="AlphaFoldDB" id="A0A5J4X6J5"/>
<dbReference type="InterPro" id="IPR052055">
    <property type="entry name" value="Hepadnavirus_pol/RT"/>
</dbReference>
<feature type="compositionally biased region" description="Basic and acidic residues" evidence="1">
    <location>
        <begin position="410"/>
        <end position="423"/>
    </location>
</feature>
<evidence type="ECO:0000313" key="4">
    <source>
        <dbReference type="Proteomes" id="UP000324800"/>
    </source>
</evidence>
<dbReference type="PANTHER" id="PTHR33050:SF7">
    <property type="entry name" value="RIBONUCLEASE H"/>
    <property type="match status" value="1"/>
</dbReference>
<evidence type="ECO:0000256" key="1">
    <source>
        <dbReference type="SAM" id="MobiDB-lite"/>
    </source>
</evidence>
<feature type="domain" description="Reverse transcriptase" evidence="2">
    <location>
        <begin position="77"/>
        <end position="215"/>
    </location>
</feature>
<gene>
    <name evidence="3" type="ORF">EZS28_001614</name>
</gene>
<dbReference type="Proteomes" id="UP000324800">
    <property type="component" value="Unassembled WGS sequence"/>
</dbReference>
<dbReference type="Pfam" id="PF00078">
    <property type="entry name" value="RVT_1"/>
    <property type="match status" value="1"/>
</dbReference>
<reference evidence="3 4" key="1">
    <citation type="submission" date="2019-03" db="EMBL/GenBank/DDBJ databases">
        <title>Single cell metagenomics reveals metabolic interactions within the superorganism composed of flagellate Streblomastix strix and complex community of Bacteroidetes bacteria on its surface.</title>
        <authorList>
            <person name="Treitli S.C."/>
            <person name="Kolisko M."/>
            <person name="Husnik F."/>
            <person name="Keeling P."/>
            <person name="Hampl V."/>
        </authorList>
    </citation>
    <scope>NUCLEOTIDE SEQUENCE [LARGE SCALE GENOMIC DNA]</scope>
    <source>
        <strain evidence="3">ST1C</strain>
    </source>
</reference>
<feature type="region of interest" description="Disordered" evidence="1">
    <location>
        <begin position="286"/>
        <end position="307"/>
    </location>
</feature>
<dbReference type="SUPFAM" id="SSF56672">
    <property type="entry name" value="DNA/RNA polymerases"/>
    <property type="match status" value="1"/>
</dbReference>
<organism evidence="3 4">
    <name type="scientific">Streblomastix strix</name>
    <dbReference type="NCBI Taxonomy" id="222440"/>
    <lineage>
        <taxon>Eukaryota</taxon>
        <taxon>Metamonada</taxon>
        <taxon>Preaxostyla</taxon>
        <taxon>Oxymonadida</taxon>
        <taxon>Streblomastigidae</taxon>
        <taxon>Streblomastix</taxon>
    </lineage>
</organism>
<evidence type="ECO:0000259" key="2">
    <source>
        <dbReference type="Pfam" id="PF00078"/>
    </source>
</evidence>
<feature type="region of interest" description="Disordered" evidence="1">
    <location>
        <begin position="478"/>
        <end position="502"/>
    </location>
</feature>
<dbReference type="InterPro" id="IPR043128">
    <property type="entry name" value="Rev_trsase/Diguanyl_cyclase"/>
</dbReference>
<feature type="compositionally biased region" description="Polar residues" evidence="1">
    <location>
        <begin position="424"/>
        <end position="446"/>
    </location>
</feature>
<feature type="region of interest" description="Disordered" evidence="1">
    <location>
        <begin position="572"/>
        <end position="600"/>
    </location>
</feature>
<evidence type="ECO:0000313" key="3">
    <source>
        <dbReference type="EMBL" id="KAA6402861.1"/>
    </source>
</evidence>
<dbReference type="PANTHER" id="PTHR33050">
    <property type="entry name" value="REVERSE TRANSCRIPTASE DOMAIN-CONTAINING PROTEIN"/>
    <property type="match status" value="1"/>
</dbReference>
<dbReference type="Gene3D" id="3.30.70.270">
    <property type="match status" value="1"/>
</dbReference>
<name>A0A5J4X6J5_9EUKA</name>